<keyword evidence="8" id="KW-1185">Reference proteome</keyword>
<organism evidence="7">
    <name type="scientific">Salvia splendens</name>
    <name type="common">Scarlet sage</name>
    <dbReference type="NCBI Taxonomy" id="180675"/>
    <lineage>
        <taxon>Eukaryota</taxon>
        <taxon>Viridiplantae</taxon>
        <taxon>Streptophyta</taxon>
        <taxon>Embryophyta</taxon>
        <taxon>Tracheophyta</taxon>
        <taxon>Spermatophyta</taxon>
        <taxon>Magnoliopsida</taxon>
        <taxon>eudicotyledons</taxon>
        <taxon>Gunneridae</taxon>
        <taxon>Pentapetalae</taxon>
        <taxon>asterids</taxon>
        <taxon>lamiids</taxon>
        <taxon>Lamiales</taxon>
        <taxon>Lamiaceae</taxon>
        <taxon>Nepetoideae</taxon>
        <taxon>Mentheae</taxon>
        <taxon>Salviinae</taxon>
        <taxon>Salvia</taxon>
        <taxon>Salvia subgen. Calosphace</taxon>
        <taxon>core Calosphace</taxon>
    </lineage>
</organism>
<keyword evidence="3" id="KW-0812">Transmembrane</keyword>
<dbReference type="AlphaFoldDB" id="A0A8X8WIL9"/>
<gene>
    <name evidence="7" type="ORF">SASPL_145942</name>
</gene>
<dbReference type="SUPFAM" id="SSF52540">
    <property type="entry name" value="P-loop containing nucleoside triphosphate hydrolases"/>
    <property type="match status" value="1"/>
</dbReference>
<name>A0A8X8WIL9_SALSN</name>
<dbReference type="InterPro" id="IPR003439">
    <property type="entry name" value="ABC_transporter-like_ATP-bd"/>
</dbReference>
<dbReference type="Pfam" id="PF00005">
    <property type="entry name" value="ABC_tran"/>
    <property type="match status" value="1"/>
</dbReference>
<protein>
    <recommendedName>
        <fullName evidence="6">ABC transporter domain-containing protein</fullName>
    </recommendedName>
</protein>
<evidence type="ECO:0000256" key="4">
    <source>
        <dbReference type="ARBA" id="ARBA00022989"/>
    </source>
</evidence>
<evidence type="ECO:0000256" key="3">
    <source>
        <dbReference type="ARBA" id="ARBA00022692"/>
    </source>
</evidence>
<sequence>MTNGVPGGARGVLASPTLGHLLQCVGDETPAHQALEISGGVGTRSILFVLSFTNITYSVKVRRKLALPNLRRRPATDPELGFSSAKTILNNVSGEARDGEIMAVMGASGSEKSTLIDALANRMAKGSVKGSITLNGEQLESRMLKVISAYVMQDDLLFPMLTVEETLMFCREHCQSQRKSSSCKP</sequence>
<keyword evidence="4" id="KW-1133">Transmembrane helix</keyword>
<evidence type="ECO:0000313" key="7">
    <source>
        <dbReference type="EMBL" id="KAG6395300.1"/>
    </source>
</evidence>
<proteinExistence type="predicted"/>
<comment type="subcellular location">
    <subcellularLocation>
        <location evidence="1">Membrane</location>
        <topology evidence="1">Multi-pass membrane protein</topology>
    </subcellularLocation>
</comment>
<dbReference type="PANTHER" id="PTHR48041">
    <property type="entry name" value="ABC TRANSPORTER G FAMILY MEMBER 28"/>
    <property type="match status" value="1"/>
</dbReference>
<feature type="domain" description="ABC transporter" evidence="6">
    <location>
        <begin position="89"/>
        <end position="175"/>
    </location>
</feature>
<dbReference type="Proteomes" id="UP000298416">
    <property type="component" value="Unassembled WGS sequence"/>
</dbReference>
<evidence type="ECO:0000256" key="5">
    <source>
        <dbReference type="ARBA" id="ARBA00023136"/>
    </source>
</evidence>
<keyword evidence="5" id="KW-0472">Membrane</keyword>
<comment type="caution">
    <text evidence="7">The sequence shown here is derived from an EMBL/GenBank/DDBJ whole genome shotgun (WGS) entry which is preliminary data.</text>
</comment>
<evidence type="ECO:0000256" key="1">
    <source>
        <dbReference type="ARBA" id="ARBA00004141"/>
    </source>
</evidence>
<dbReference type="GO" id="GO:0016887">
    <property type="term" value="F:ATP hydrolysis activity"/>
    <property type="evidence" value="ECO:0007669"/>
    <property type="project" value="InterPro"/>
</dbReference>
<accession>A0A8X8WIL9</accession>
<evidence type="ECO:0000313" key="8">
    <source>
        <dbReference type="Proteomes" id="UP000298416"/>
    </source>
</evidence>
<keyword evidence="2" id="KW-0813">Transport</keyword>
<dbReference type="InterPro" id="IPR050352">
    <property type="entry name" value="ABCG_transporters"/>
</dbReference>
<dbReference type="GO" id="GO:0016020">
    <property type="term" value="C:membrane"/>
    <property type="evidence" value="ECO:0007669"/>
    <property type="project" value="UniProtKB-SubCell"/>
</dbReference>
<dbReference type="GO" id="GO:0005524">
    <property type="term" value="F:ATP binding"/>
    <property type="evidence" value="ECO:0007669"/>
    <property type="project" value="InterPro"/>
</dbReference>
<dbReference type="Gene3D" id="3.40.50.300">
    <property type="entry name" value="P-loop containing nucleotide triphosphate hydrolases"/>
    <property type="match status" value="1"/>
</dbReference>
<dbReference type="PANTHER" id="PTHR48041:SF11">
    <property type="entry name" value="ABC TRANSPORTER G FAMILY MEMBER 16"/>
    <property type="match status" value="1"/>
</dbReference>
<reference evidence="7" key="2">
    <citation type="submission" date="2020-08" db="EMBL/GenBank/DDBJ databases">
        <title>Plant Genome Project.</title>
        <authorList>
            <person name="Zhang R.-G."/>
        </authorList>
    </citation>
    <scope>NUCLEOTIDE SEQUENCE</scope>
    <source>
        <strain evidence="7">Huo1</strain>
        <tissue evidence="7">Leaf</tissue>
    </source>
</reference>
<dbReference type="GO" id="GO:0042626">
    <property type="term" value="F:ATPase-coupled transmembrane transporter activity"/>
    <property type="evidence" value="ECO:0007669"/>
    <property type="project" value="TreeGrafter"/>
</dbReference>
<evidence type="ECO:0000259" key="6">
    <source>
        <dbReference type="Pfam" id="PF00005"/>
    </source>
</evidence>
<reference evidence="7" key="1">
    <citation type="submission" date="2018-01" db="EMBL/GenBank/DDBJ databases">
        <authorList>
            <person name="Mao J.F."/>
        </authorList>
    </citation>
    <scope>NUCLEOTIDE SEQUENCE</scope>
    <source>
        <strain evidence="7">Huo1</strain>
        <tissue evidence="7">Leaf</tissue>
    </source>
</reference>
<dbReference type="InterPro" id="IPR027417">
    <property type="entry name" value="P-loop_NTPase"/>
</dbReference>
<dbReference type="EMBL" id="PNBA02000017">
    <property type="protein sequence ID" value="KAG6395300.1"/>
    <property type="molecule type" value="Genomic_DNA"/>
</dbReference>
<evidence type="ECO:0000256" key="2">
    <source>
        <dbReference type="ARBA" id="ARBA00022448"/>
    </source>
</evidence>